<accession>A0A177LSS3</accession>
<dbReference type="GO" id="GO:0004479">
    <property type="term" value="F:methionyl-tRNA formyltransferase activity"/>
    <property type="evidence" value="ECO:0007669"/>
    <property type="project" value="UniProtKB-UniRule"/>
</dbReference>
<feature type="domain" description="Formyl transferase N-terminal" evidence="6">
    <location>
        <begin position="1"/>
        <end position="180"/>
    </location>
</feature>
<dbReference type="EC" id="2.1.2.9" evidence="2 5"/>
<dbReference type="InterPro" id="IPR036477">
    <property type="entry name" value="Formyl_transf_N_sf"/>
</dbReference>
<comment type="caution">
    <text evidence="8">The sequence shown here is derived from an EMBL/GenBank/DDBJ whole genome shotgun (WGS) entry which is preliminary data.</text>
</comment>
<dbReference type="InterPro" id="IPR005793">
    <property type="entry name" value="Formyl_trans_C"/>
</dbReference>
<comment type="function">
    <text evidence="5">Attaches a formyl group to the free amino group of methionyl-tRNA(fMet). The formyl group appears to play a dual role in the initiator identity of N-formylmethionyl-tRNA by promoting its recognition by IF2 and preventing the misappropriation of this tRNA by the elongation apparatus.</text>
</comment>
<dbReference type="Proteomes" id="UP000078090">
    <property type="component" value="Unassembled WGS sequence"/>
</dbReference>
<dbReference type="FunFam" id="3.40.50.170:FF:000003">
    <property type="entry name" value="Methionyl-tRNA formyltransferase"/>
    <property type="match status" value="1"/>
</dbReference>
<reference evidence="8 9" key="1">
    <citation type="submission" date="2016-03" db="EMBL/GenBank/DDBJ databases">
        <authorList>
            <person name="Ploux O."/>
        </authorList>
    </citation>
    <scope>NUCLEOTIDE SEQUENCE [LARGE SCALE GENOMIC DNA]</scope>
    <source>
        <strain evidence="8 9">R-45363</strain>
    </source>
</reference>
<dbReference type="AlphaFoldDB" id="A0A177LSS3"/>
<dbReference type="InterPro" id="IPR044135">
    <property type="entry name" value="Met-tRNA-FMT_C"/>
</dbReference>
<dbReference type="NCBIfam" id="TIGR00460">
    <property type="entry name" value="fmt"/>
    <property type="match status" value="1"/>
</dbReference>
<evidence type="ECO:0000259" key="6">
    <source>
        <dbReference type="Pfam" id="PF00551"/>
    </source>
</evidence>
<protein>
    <recommendedName>
        <fullName evidence="2 5">Methionyl-tRNA formyltransferase</fullName>
        <ecNumber evidence="2 5">2.1.2.9</ecNumber>
    </recommendedName>
</protein>
<dbReference type="PANTHER" id="PTHR11138:SF5">
    <property type="entry name" value="METHIONYL-TRNA FORMYLTRANSFERASE, MITOCHONDRIAL"/>
    <property type="match status" value="1"/>
</dbReference>
<feature type="binding site" evidence="5">
    <location>
        <begin position="109"/>
        <end position="112"/>
    </location>
    <ligand>
        <name>(6S)-5,6,7,8-tetrahydrofolate</name>
        <dbReference type="ChEBI" id="CHEBI:57453"/>
    </ligand>
</feature>
<feature type="domain" description="Formyl transferase C-terminal" evidence="7">
    <location>
        <begin position="203"/>
        <end position="299"/>
    </location>
</feature>
<dbReference type="Gene3D" id="3.40.50.12230">
    <property type="match status" value="1"/>
</dbReference>
<dbReference type="CDD" id="cd08646">
    <property type="entry name" value="FMT_core_Met-tRNA-FMT_N"/>
    <property type="match status" value="1"/>
</dbReference>
<evidence type="ECO:0000313" key="9">
    <source>
        <dbReference type="Proteomes" id="UP000078090"/>
    </source>
</evidence>
<dbReference type="OrthoDB" id="9802815at2"/>
<dbReference type="CDD" id="cd08704">
    <property type="entry name" value="Met_tRNA_FMT_C"/>
    <property type="match status" value="1"/>
</dbReference>
<dbReference type="PROSITE" id="PS00373">
    <property type="entry name" value="GART"/>
    <property type="match status" value="1"/>
</dbReference>
<evidence type="ECO:0000256" key="1">
    <source>
        <dbReference type="ARBA" id="ARBA00010699"/>
    </source>
</evidence>
<evidence type="ECO:0000259" key="7">
    <source>
        <dbReference type="Pfam" id="PF02911"/>
    </source>
</evidence>
<organism evidence="8 9">
    <name type="scientific">Methylomonas methanica</name>
    <dbReference type="NCBI Taxonomy" id="421"/>
    <lineage>
        <taxon>Bacteria</taxon>
        <taxon>Pseudomonadati</taxon>
        <taxon>Pseudomonadota</taxon>
        <taxon>Gammaproteobacteria</taxon>
        <taxon>Methylococcales</taxon>
        <taxon>Methylococcaceae</taxon>
        <taxon>Methylomonas</taxon>
    </lineage>
</organism>
<dbReference type="EMBL" id="LUUG01000139">
    <property type="protein sequence ID" value="OAH95972.1"/>
    <property type="molecule type" value="Genomic_DNA"/>
</dbReference>
<name>A0A177LSS3_METMH</name>
<dbReference type="InterPro" id="IPR002376">
    <property type="entry name" value="Formyl_transf_N"/>
</dbReference>
<dbReference type="PANTHER" id="PTHR11138">
    <property type="entry name" value="METHIONYL-TRNA FORMYLTRANSFERASE"/>
    <property type="match status" value="1"/>
</dbReference>
<proteinExistence type="inferred from homology"/>
<dbReference type="SUPFAM" id="SSF50486">
    <property type="entry name" value="FMT C-terminal domain-like"/>
    <property type="match status" value="1"/>
</dbReference>
<evidence type="ECO:0000256" key="5">
    <source>
        <dbReference type="HAMAP-Rule" id="MF_00182"/>
    </source>
</evidence>
<evidence type="ECO:0000256" key="3">
    <source>
        <dbReference type="ARBA" id="ARBA00022679"/>
    </source>
</evidence>
<dbReference type="InterPro" id="IPR005794">
    <property type="entry name" value="Fmt"/>
</dbReference>
<dbReference type="FunFam" id="3.40.50.12230:FF:000001">
    <property type="entry name" value="Methionyl-tRNA formyltransferase"/>
    <property type="match status" value="1"/>
</dbReference>
<evidence type="ECO:0000256" key="4">
    <source>
        <dbReference type="ARBA" id="ARBA00022917"/>
    </source>
</evidence>
<dbReference type="Pfam" id="PF00551">
    <property type="entry name" value="Formyl_trans_N"/>
    <property type="match status" value="1"/>
</dbReference>
<dbReference type="HAMAP" id="MF_00182">
    <property type="entry name" value="Formyl_trans"/>
    <property type="match status" value="1"/>
</dbReference>
<dbReference type="InterPro" id="IPR001555">
    <property type="entry name" value="GART_AS"/>
</dbReference>
<dbReference type="InterPro" id="IPR041711">
    <property type="entry name" value="Met-tRNA-FMT_N"/>
</dbReference>
<sequence>MKIVFAGTPDFAVPTLQALLDSPHQVCAVYTQPDRPAGRGRKLTASPVKELAVAANIPIYQPENFKSPEAIAQLAALDADLMVVVAYGIILPQAVLEIPKHGCINVHGSLLPRWRGAAPIHRAVMAGDTKTGITIMKVVKKLDAGDMLYKAECPISTDATSSSLHDQLAQMGAEGLVKVVDQIANGSLQAEPQDEALVTYAHKLEKQESNLDWQNSAVELDRQVRGLNAWPVAQTLYQGQVLRVWRSQVLDKTAEQDPGTVSCAEHALDVATGNGVLRLLEVQLPGGKRIAGKDFMNAHPSDRVMLGS</sequence>
<dbReference type="SUPFAM" id="SSF53328">
    <property type="entry name" value="Formyltransferase"/>
    <property type="match status" value="1"/>
</dbReference>
<dbReference type="GO" id="GO:0005829">
    <property type="term" value="C:cytosol"/>
    <property type="evidence" value="ECO:0007669"/>
    <property type="project" value="TreeGrafter"/>
</dbReference>
<keyword evidence="4 5" id="KW-0648">Protein biosynthesis</keyword>
<comment type="catalytic activity">
    <reaction evidence="5">
        <text>L-methionyl-tRNA(fMet) + (6R)-10-formyltetrahydrofolate = N-formyl-L-methionyl-tRNA(fMet) + (6S)-5,6,7,8-tetrahydrofolate + H(+)</text>
        <dbReference type="Rhea" id="RHEA:24380"/>
        <dbReference type="Rhea" id="RHEA-COMP:9952"/>
        <dbReference type="Rhea" id="RHEA-COMP:9953"/>
        <dbReference type="ChEBI" id="CHEBI:15378"/>
        <dbReference type="ChEBI" id="CHEBI:57453"/>
        <dbReference type="ChEBI" id="CHEBI:78530"/>
        <dbReference type="ChEBI" id="CHEBI:78844"/>
        <dbReference type="ChEBI" id="CHEBI:195366"/>
        <dbReference type="EC" id="2.1.2.9"/>
    </reaction>
</comment>
<evidence type="ECO:0000256" key="2">
    <source>
        <dbReference type="ARBA" id="ARBA00012261"/>
    </source>
</evidence>
<dbReference type="InterPro" id="IPR011034">
    <property type="entry name" value="Formyl_transferase-like_C_sf"/>
</dbReference>
<comment type="similarity">
    <text evidence="1 5">Belongs to the Fmt family.</text>
</comment>
<gene>
    <name evidence="5" type="primary">fmt</name>
    <name evidence="8" type="ORF">A1332_05500</name>
</gene>
<evidence type="ECO:0000313" key="8">
    <source>
        <dbReference type="EMBL" id="OAH95972.1"/>
    </source>
</evidence>
<dbReference type="Pfam" id="PF02911">
    <property type="entry name" value="Formyl_trans_C"/>
    <property type="match status" value="1"/>
</dbReference>
<keyword evidence="3 5" id="KW-0808">Transferase</keyword>
<dbReference type="RefSeq" id="WP_064010972.1">
    <property type="nucleotide sequence ID" value="NZ_LUUG01000139.1"/>
</dbReference>